<dbReference type="RefSeq" id="WP_176145318.1">
    <property type="nucleotide sequence ID" value="NZ_CP054926.1"/>
</dbReference>
<evidence type="ECO:0000313" key="2">
    <source>
        <dbReference type="Proteomes" id="UP000509345"/>
    </source>
</evidence>
<reference evidence="1 2" key="1">
    <citation type="submission" date="2020-06" db="EMBL/GenBank/DDBJ databases">
        <title>Genome mining for natural products.</title>
        <authorList>
            <person name="Zhang B."/>
            <person name="Shi J."/>
            <person name="Ge H."/>
        </authorList>
    </citation>
    <scope>NUCLEOTIDE SEQUENCE [LARGE SCALE GENOMIC DNA]</scope>
    <source>
        <strain evidence="1 2">NA06532</strain>
    </source>
</reference>
<organism evidence="1 2">
    <name type="scientific">Streptomyces microflavus</name>
    <name type="common">Streptomyces lipmanii</name>
    <dbReference type="NCBI Taxonomy" id="1919"/>
    <lineage>
        <taxon>Bacteria</taxon>
        <taxon>Bacillati</taxon>
        <taxon>Actinomycetota</taxon>
        <taxon>Actinomycetes</taxon>
        <taxon>Kitasatosporales</taxon>
        <taxon>Streptomycetaceae</taxon>
        <taxon>Streptomyces</taxon>
    </lineage>
</organism>
<dbReference type="Proteomes" id="UP000509345">
    <property type="component" value="Chromosome"/>
</dbReference>
<proteinExistence type="predicted"/>
<gene>
    <name evidence="1" type="ORF">HUT09_34115</name>
</gene>
<name>A0A7H8MYM8_STRMI</name>
<dbReference type="GeneID" id="87636320"/>
<dbReference type="AlphaFoldDB" id="A0A7H8MYM8"/>
<evidence type="ECO:0000313" key="1">
    <source>
        <dbReference type="EMBL" id="QKW47171.1"/>
    </source>
</evidence>
<dbReference type="EMBL" id="CP054926">
    <property type="protein sequence ID" value="QKW47171.1"/>
    <property type="molecule type" value="Genomic_DNA"/>
</dbReference>
<sequence>MALVKKGSRRITVDGRIYRWKIRRKPTYSQALIWSPLTYAVEYAEAPGSTLVVTTNQPHVSNWFDAPGGPVLPSQVADTVRIARDCGWAPETPGPPFQLDRSEGFLSSNKRLKGLVGTQASAETEG</sequence>
<accession>A0A7H8MYM8</accession>
<protein>
    <submittedName>
        <fullName evidence="1">Uncharacterized protein</fullName>
    </submittedName>
</protein>